<dbReference type="HOGENOM" id="CLU_277216_0_0_1"/>
<organism evidence="4">
    <name type="scientific">Caenorhabditis remanei</name>
    <name type="common">Caenorhabditis vulgaris</name>
    <dbReference type="NCBI Taxonomy" id="31234"/>
    <lineage>
        <taxon>Eukaryota</taxon>
        <taxon>Metazoa</taxon>
        <taxon>Ecdysozoa</taxon>
        <taxon>Nematoda</taxon>
        <taxon>Chromadorea</taxon>
        <taxon>Rhabditida</taxon>
        <taxon>Rhabditina</taxon>
        <taxon>Rhabditomorpha</taxon>
        <taxon>Rhabditoidea</taxon>
        <taxon>Rhabditidae</taxon>
        <taxon>Peloderinae</taxon>
        <taxon>Caenorhabditis</taxon>
    </lineage>
</organism>
<feature type="region of interest" description="Disordered" evidence="1">
    <location>
        <begin position="1"/>
        <end position="97"/>
    </location>
</feature>
<dbReference type="GO" id="GO:0051015">
    <property type="term" value="F:actin filament binding"/>
    <property type="evidence" value="ECO:0007669"/>
    <property type="project" value="EnsemblMetazoa"/>
</dbReference>
<dbReference type="Pfam" id="PF00169">
    <property type="entry name" value="PH"/>
    <property type="match status" value="1"/>
</dbReference>
<dbReference type="FunFam" id="2.30.29.30:FF:000688">
    <property type="entry name" value="Anillin-like protein 1"/>
    <property type="match status" value="1"/>
</dbReference>
<dbReference type="GO" id="GO:0030426">
    <property type="term" value="C:growth cone"/>
    <property type="evidence" value="ECO:0007669"/>
    <property type="project" value="EnsemblMetazoa"/>
</dbReference>
<dbReference type="SUPFAM" id="SSF50729">
    <property type="entry name" value="PH domain-like"/>
    <property type="match status" value="1"/>
</dbReference>
<feature type="compositionally biased region" description="Low complexity" evidence="1">
    <location>
        <begin position="285"/>
        <end position="308"/>
    </location>
</feature>
<dbReference type="GO" id="GO:0040038">
    <property type="term" value="P:polar body extrusion after meiotic divisions"/>
    <property type="evidence" value="ECO:0007669"/>
    <property type="project" value="EnsemblMetazoa"/>
</dbReference>
<dbReference type="GO" id="GO:0031267">
    <property type="term" value="F:small GTPase binding"/>
    <property type="evidence" value="ECO:0007669"/>
    <property type="project" value="EnsemblMetazoa"/>
</dbReference>
<dbReference type="GO" id="GO:0000281">
    <property type="term" value="P:mitotic cytokinesis"/>
    <property type="evidence" value="ECO:0007669"/>
    <property type="project" value="TreeGrafter"/>
</dbReference>
<dbReference type="AlphaFoldDB" id="E3N318"/>
<feature type="compositionally biased region" description="Polar residues" evidence="1">
    <location>
        <begin position="344"/>
        <end position="354"/>
    </location>
</feature>
<dbReference type="PROSITE" id="PS50003">
    <property type="entry name" value="PH_DOMAIN"/>
    <property type="match status" value="1"/>
</dbReference>
<feature type="region of interest" description="Disordered" evidence="1">
    <location>
        <begin position="712"/>
        <end position="737"/>
    </location>
</feature>
<feature type="region of interest" description="Disordered" evidence="1">
    <location>
        <begin position="534"/>
        <end position="556"/>
    </location>
</feature>
<dbReference type="GO" id="GO:0009792">
    <property type="term" value="P:embryo development ending in birth or egg hatching"/>
    <property type="evidence" value="ECO:0007669"/>
    <property type="project" value="EnsemblMetazoa"/>
</dbReference>
<dbReference type="InterPro" id="IPR012966">
    <property type="entry name" value="AHD"/>
</dbReference>
<dbReference type="GO" id="GO:0005874">
    <property type="term" value="C:microtubule"/>
    <property type="evidence" value="ECO:0007669"/>
    <property type="project" value="EnsemblMetazoa"/>
</dbReference>
<dbReference type="GO" id="GO:0005634">
    <property type="term" value="C:nucleus"/>
    <property type="evidence" value="ECO:0007669"/>
    <property type="project" value="EnsemblMetazoa"/>
</dbReference>
<feature type="region of interest" description="Disordered" evidence="1">
    <location>
        <begin position="604"/>
        <end position="630"/>
    </location>
</feature>
<dbReference type="Gene3D" id="2.30.29.30">
    <property type="entry name" value="Pleckstrin-homology domain (PH domain)/Phosphotyrosine-binding domain (PTB)"/>
    <property type="match status" value="1"/>
</dbReference>
<dbReference type="KEGG" id="crq:GCK72_011073"/>
<dbReference type="FunCoup" id="E3N318">
    <property type="interactions" value="193"/>
</dbReference>
<dbReference type="GO" id="GO:0040011">
    <property type="term" value="P:locomotion"/>
    <property type="evidence" value="ECO:0007669"/>
    <property type="project" value="EnsemblMetazoa"/>
</dbReference>
<name>E3N318_CAERE</name>
<dbReference type="CDD" id="cd01263">
    <property type="entry name" value="PH_anillin"/>
    <property type="match status" value="1"/>
</dbReference>
<feature type="region of interest" description="Disordered" evidence="1">
    <location>
        <begin position="276"/>
        <end position="310"/>
    </location>
</feature>
<feature type="region of interest" description="Disordered" evidence="1">
    <location>
        <begin position="338"/>
        <end position="375"/>
    </location>
</feature>
<feature type="region of interest" description="Disordered" evidence="1">
    <location>
        <begin position="143"/>
        <end position="168"/>
    </location>
</feature>
<feature type="compositionally biased region" description="Polar residues" evidence="1">
    <location>
        <begin position="544"/>
        <end position="556"/>
    </location>
</feature>
<dbReference type="EMBL" id="DS268516">
    <property type="protein sequence ID" value="EFO84397.1"/>
    <property type="molecule type" value="Genomic_DNA"/>
</dbReference>
<dbReference type="Pfam" id="PF08174">
    <property type="entry name" value="Anillin"/>
    <property type="match status" value="1"/>
</dbReference>
<reference evidence="3" key="1">
    <citation type="submission" date="2007-07" db="EMBL/GenBank/DDBJ databases">
        <title>PCAP assembly of the Caenorhabditis remanei genome.</title>
        <authorList>
            <consortium name="The Caenorhabditis remanei Sequencing Consortium"/>
            <person name="Wilson R.K."/>
        </authorList>
    </citation>
    <scope>NUCLEOTIDE SEQUENCE [LARGE SCALE GENOMIC DNA]</scope>
    <source>
        <strain evidence="3">PB4641</strain>
    </source>
</reference>
<dbReference type="GO" id="GO:0032154">
    <property type="term" value="C:cleavage furrow"/>
    <property type="evidence" value="ECO:0007669"/>
    <property type="project" value="EnsemblMetazoa"/>
</dbReference>
<keyword evidence="4" id="KW-1185">Reference proteome</keyword>
<protein>
    <submittedName>
        <fullName evidence="3">CRE-ANI-1 protein</fullName>
    </submittedName>
</protein>
<dbReference type="GO" id="GO:0008104">
    <property type="term" value="P:intracellular protein localization"/>
    <property type="evidence" value="ECO:0007669"/>
    <property type="project" value="EnsemblMetazoa"/>
</dbReference>
<dbReference type="GO" id="GO:0008017">
    <property type="term" value="F:microtubule binding"/>
    <property type="evidence" value="ECO:0007669"/>
    <property type="project" value="EnsemblMetazoa"/>
</dbReference>
<dbReference type="GO" id="GO:0040002">
    <property type="term" value="P:collagen and cuticulin-based cuticle development"/>
    <property type="evidence" value="ECO:0007669"/>
    <property type="project" value="EnsemblMetazoa"/>
</dbReference>
<dbReference type="GO" id="GO:0051017">
    <property type="term" value="P:actin filament bundle assembly"/>
    <property type="evidence" value="ECO:0007669"/>
    <property type="project" value="EnsemblMetazoa"/>
</dbReference>
<dbReference type="OMA" id="IPVERCP"/>
<dbReference type="GO" id="GO:0031106">
    <property type="term" value="P:septin ring organization"/>
    <property type="evidence" value="ECO:0007669"/>
    <property type="project" value="EnsemblMetazoa"/>
</dbReference>
<evidence type="ECO:0000259" key="2">
    <source>
        <dbReference type="PROSITE" id="PS50003"/>
    </source>
</evidence>
<dbReference type="InterPro" id="IPR001849">
    <property type="entry name" value="PH_domain"/>
</dbReference>
<dbReference type="GO" id="GO:0030496">
    <property type="term" value="C:midbody"/>
    <property type="evidence" value="ECO:0007669"/>
    <property type="project" value="EnsemblMetazoa"/>
</dbReference>
<dbReference type="GO" id="GO:0005826">
    <property type="term" value="C:actomyosin contractile ring"/>
    <property type="evidence" value="ECO:0007669"/>
    <property type="project" value="TreeGrafter"/>
</dbReference>
<feature type="compositionally biased region" description="Polar residues" evidence="1">
    <location>
        <begin position="70"/>
        <end position="92"/>
    </location>
</feature>
<dbReference type="PANTHER" id="PTHR21538">
    <property type="entry name" value="ANILLIN/RHOTEKIN RTKN"/>
    <property type="match status" value="1"/>
</dbReference>
<dbReference type="GO" id="GO:0045138">
    <property type="term" value="P:nematode male tail tip morphogenesis"/>
    <property type="evidence" value="ECO:0007669"/>
    <property type="project" value="EnsemblMetazoa"/>
</dbReference>
<evidence type="ECO:0000313" key="4">
    <source>
        <dbReference type="Proteomes" id="UP000008281"/>
    </source>
</evidence>
<dbReference type="RefSeq" id="XP_003097225.2">
    <property type="nucleotide sequence ID" value="XM_003097177.2"/>
</dbReference>
<feature type="compositionally biased region" description="Basic and acidic residues" evidence="1">
    <location>
        <begin position="674"/>
        <end position="687"/>
    </location>
</feature>
<dbReference type="InterPro" id="IPR011993">
    <property type="entry name" value="PH-like_dom_sf"/>
</dbReference>
<evidence type="ECO:0000256" key="1">
    <source>
        <dbReference type="SAM" id="MobiDB-lite"/>
    </source>
</evidence>
<dbReference type="CTD" id="9806851"/>
<evidence type="ECO:0000313" key="3">
    <source>
        <dbReference type="EMBL" id="EFO84397.1"/>
    </source>
</evidence>
<dbReference type="GO" id="GO:0031252">
    <property type="term" value="C:cell leading edge"/>
    <property type="evidence" value="ECO:0007669"/>
    <property type="project" value="EnsemblMetazoa"/>
</dbReference>
<dbReference type="InterPro" id="IPR037840">
    <property type="entry name" value="PH_Anillin"/>
</dbReference>
<dbReference type="GO" id="GO:0000915">
    <property type="term" value="P:actomyosin contractile ring assembly"/>
    <property type="evidence" value="ECO:0007669"/>
    <property type="project" value="TreeGrafter"/>
</dbReference>
<feature type="domain" description="PH" evidence="2">
    <location>
        <begin position="1039"/>
        <end position="1157"/>
    </location>
</feature>
<sequence length="1167" mass="128293">MDDQFDSIMNRIRARQTELTGEEAKENVVQSRKPVLKQEDPAPPAKVFGLSSNASEKSPVNFRQPAPKESTPNCSSTFHDTENSENQSSTTKKPSRFSMLAQEIDDYEYDYQSQYNKPKEAFMKGRSPRMSIGETRSSVLNTPAGAASLRSPNIAQSSKSAPEVSKNGPEIALGRSDFEARRIKFAQPIVNVNYLPNESSIFSGGSSVNDMSTVLGGSAEMMNVTTSSLSCGEMSMNQHITHENTVINAQSCDNREAILQGRLAEQNDEYGAHTFMRKKVQAPPTSTTAATSSSTVSTSTSTTTTSTVPLFSRPTNIHTLVSSPKPFSKDAIGRSMFSPVHFTPKSTSSPKTQQAPPPSESVMSPSKSAALEGSVATTRRLQFEEKLKNSGANYTAPVPTPRHVAPVSAPILNTPHYHHAPQQKKNLFSQPPISYTPLTTPPIQQPLVATAPLPVQTQWRGQANTPVVQGARADEKTAGNVPLVGASVGKLKNLKSRWEFSSATGTPIHPDATEDSLIATAIKMKETAIPTRIGFRPAGRKGPSASSIHSQNQAENRNYDGYQEEEDEDDDDVFVEEDSVSGDNVATGDVADTSKFIDHAFGFIEGPGTDTPSPYRDAPLASHDNSMMSPLKTLRQKAEIIEEEEVESSEPEEEEEEEPPVEEDSEEDVTEVPNTRRYEEQQKKEEQPPVYRQNDSQLAYSVSFYRKIQRDRVGESSGAQPLSSVSPSAPVASLTSPQKLRQLTSSNGQNGNFSSPGRFVETVKGAMERLQAAMKIEDKLVTQSQRALARAREEPSFRGSREEFEAQRAYLVHMEKYRAMAIEMRRIEHEGVKIIDGPRGTVSITQLTVNIDRNFVAQHIASAKKSEDVFYFIAILKYGEQVDVSKMVTSDGGLNRRGTLDFPTPLKLTAIPSDFRASVEIYGQQSMRESTTHEDKFKLKSSTLKPKSRGTFLGGGSTSSAAAAAAAVSANQSLYAAPPIGNSTNAITNDNVTNFQLLGEFSFDITCPGKYVYKLSNTVYPIAGEVQMKVKKHAVDGADILFRGFLSMYQRTNEGLGSWTRYWCVLENGEMKFWRQPEDEGTKGYLVLMDLSTCCRSEGASTVNDICPFPNSFHIDVWAPKDDPEEPRGIMQLRVMLAADTTQDLQKWLSVINSTSRQLCTWRNPIQ</sequence>
<dbReference type="SMART" id="SM00233">
    <property type="entry name" value="PH"/>
    <property type="match status" value="1"/>
</dbReference>
<dbReference type="eggNOG" id="KOG3640">
    <property type="taxonomic scope" value="Eukaryota"/>
</dbReference>
<dbReference type="GeneID" id="9806851"/>
<feature type="compositionally biased region" description="Polar residues" evidence="1">
    <location>
        <begin position="150"/>
        <end position="160"/>
    </location>
</feature>
<dbReference type="InParanoid" id="E3N318"/>
<feature type="compositionally biased region" description="Low complexity" evidence="1">
    <location>
        <begin position="721"/>
        <end position="737"/>
    </location>
</feature>
<gene>
    <name evidence="3" type="primary">Cre-ani-1</name>
    <name evidence="3" type="ORF">CRE_19930</name>
</gene>
<feature type="region of interest" description="Disordered" evidence="1">
    <location>
        <begin position="642"/>
        <end position="695"/>
    </location>
</feature>
<dbReference type="PANTHER" id="PTHR21538:SF11">
    <property type="entry name" value="ANILLIN-LIKE PROTEIN 1"/>
    <property type="match status" value="1"/>
</dbReference>
<dbReference type="Proteomes" id="UP000008281">
    <property type="component" value="Unassembled WGS sequence"/>
</dbReference>
<proteinExistence type="predicted"/>
<feature type="compositionally biased region" description="Acidic residues" evidence="1">
    <location>
        <begin position="642"/>
        <end position="670"/>
    </location>
</feature>
<dbReference type="OrthoDB" id="5915976at2759"/>
<dbReference type="STRING" id="31234.E3N318"/>
<accession>E3N318</accession>
<dbReference type="GO" id="GO:0030590">
    <property type="term" value="P:first cell cycle pseudocleavage"/>
    <property type="evidence" value="ECO:0007669"/>
    <property type="project" value="EnsemblMetazoa"/>
</dbReference>
<dbReference type="InterPro" id="IPR051364">
    <property type="entry name" value="Cytokinesis/Rho-signaling"/>
</dbReference>